<dbReference type="InterPro" id="IPR036282">
    <property type="entry name" value="Glutathione-S-Trfase_C_sf"/>
</dbReference>
<reference evidence="2" key="2">
    <citation type="journal article" date="2014" name="ISME J.">
        <title>Microbial stratification in low pH oxic and suboxic macroscopic growths along an acid mine drainage.</title>
        <authorList>
            <person name="Mendez-Garcia C."/>
            <person name="Mesa V."/>
            <person name="Sprenger R.R."/>
            <person name="Richter M."/>
            <person name="Diez M.S."/>
            <person name="Solano J."/>
            <person name="Bargiela R."/>
            <person name="Golyshina O.V."/>
            <person name="Manteca A."/>
            <person name="Ramos J.L."/>
            <person name="Gallego J.R."/>
            <person name="Llorente I."/>
            <person name="Martins Dos Santos V.A."/>
            <person name="Jensen O.N."/>
            <person name="Pelaez A.I."/>
            <person name="Sanchez J."/>
            <person name="Ferrer M."/>
        </authorList>
    </citation>
    <scope>NUCLEOTIDE SEQUENCE</scope>
</reference>
<feature type="domain" description="GST N-terminal" evidence="1">
    <location>
        <begin position="1"/>
        <end position="78"/>
    </location>
</feature>
<dbReference type="PANTHER" id="PTHR44051">
    <property type="entry name" value="GLUTATHIONE S-TRANSFERASE-RELATED"/>
    <property type="match status" value="1"/>
</dbReference>
<keyword evidence="2" id="KW-0808">Transferase</keyword>
<evidence type="ECO:0000259" key="1">
    <source>
        <dbReference type="PROSITE" id="PS50404"/>
    </source>
</evidence>
<dbReference type="InterPro" id="IPR004045">
    <property type="entry name" value="Glutathione_S-Trfase_N"/>
</dbReference>
<protein>
    <submittedName>
        <fullName evidence="2">Glutathione S-transferase domain protein</fullName>
    </submittedName>
</protein>
<dbReference type="PANTHER" id="PTHR44051:SF8">
    <property type="entry name" value="GLUTATHIONE S-TRANSFERASE GSTA"/>
    <property type="match status" value="1"/>
</dbReference>
<dbReference type="GO" id="GO:0016740">
    <property type="term" value="F:transferase activity"/>
    <property type="evidence" value="ECO:0007669"/>
    <property type="project" value="UniProtKB-KW"/>
</dbReference>
<dbReference type="Gene3D" id="3.40.30.10">
    <property type="entry name" value="Glutaredoxin"/>
    <property type="match status" value="1"/>
</dbReference>
<gene>
    <name evidence="2" type="ORF">B1B_13421</name>
</gene>
<name>T0Z9R5_9ZZZZ</name>
<reference evidence="2" key="1">
    <citation type="submission" date="2013-08" db="EMBL/GenBank/DDBJ databases">
        <authorList>
            <person name="Mendez C."/>
            <person name="Richter M."/>
            <person name="Ferrer M."/>
            <person name="Sanchez J."/>
        </authorList>
    </citation>
    <scope>NUCLEOTIDE SEQUENCE</scope>
</reference>
<dbReference type="Pfam" id="PF13417">
    <property type="entry name" value="GST_N_3"/>
    <property type="match status" value="1"/>
</dbReference>
<organism evidence="2">
    <name type="scientific">mine drainage metagenome</name>
    <dbReference type="NCBI Taxonomy" id="410659"/>
    <lineage>
        <taxon>unclassified sequences</taxon>
        <taxon>metagenomes</taxon>
        <taxon>ecological metagenomes</taxon>
    </lineage>
</organism>
<dbReference type="SUPFAM" id="SSF47616">
    <property type="entry name" value="GST C-terminal domain-like"/>
    <property type="match status" value="1"/>
</dbReference>
<dbReference type="InterPro" id="IPR036249">
    <property type="entry name" value="Thioredoxin-like_sf"/>
</dbReference>
<accession>T0Z9R5</accession>
<proteinExistence type="predicted"/>
<sequence length="178" mass="19570">MIALHAPATDSGLQSLILLEELGLPYTFQRLDPIGPSESETQDATKAVPFIYDDSNSLTLHSSGAILLYLAEKTRRLLPIMPQARACAYQWLFAPTAIASGVFHDDVIRTCLAEQNDALRKRDYLVGEFSLADIACYPFVKRYSASHAFDGWHALGSWLKRMGARPAVIVAQAKMAGT</sequence>
<dbReference type="PROSITE" id="PS50404">
    <property type="entry name" value="GST_NTER"/>
    <property type="match status" value="1"/>
</dbReference>
<evidence type="ECO:0000313" key="2">
    <source>
        <dbReference type="EMBL" id="EQD44691.1"/>
    </source>
</evidence>
<dbReference type="AlphaFoldDB" id="T0Z9R5"/>
<comment type="caution">
    <text evidence="2">The sequence shown here is derived from an EMBL/GenBank/DDBJ whole genome shotgun (WGS) entry which is preliminary data.</text>
</comment>
<dbReference type="EMBL" id="AUZY01008837">
    <property type="protein sequence ID" value="EQD44691.1"/>
    <property type="molecule type" value="Genomic_DNA"/>
</dbReference>
<dbReference type="SUPFAM" id="SSF52833">
    <property type="entry name" value="Thioredoxin-like"/>
    <property type="match status" value="1"/>
</dbReference>
<dbReference type="Gene3D" id="1.20.1050.10">
    <property type="match status" value="2"/>
</dbReference>